<dbReference type="Proteomes" id="UP001217089">
    <property type="component" value="Unassembled WGS sequence"/>
</dbReference>
<evidence type="ECO:0000313" key="3">
    <source>
        <dbReference type="Proteomes" id="UP001217089"/>
    </source>
</evidence>
<comment type="caution">
    <text evidence="2">The sequence shown here is derived from an EMBL/GenBank/DDBJ whole genome shotgun (WGS) entry which is preliminary data.</text>
</comment>
<keyword evidence="1" id="KW-0812">Transmembrane</keyword>
<evidence type="ECO:0000256" key="1">
    <source>
        <dbReference type="SAM" id="Phobius"/>
    </source>
</evidence>
<keyword evidence="1" id="KW-0472">Membrane</keyword>
<accession>A0ABQ9DY78</accession>
<organism evidence="2 3">
    <name type="scientific">Tegillarca granosa</name>
    <name type="common">Malaysian cockle</name>
    <name type="synonym">Anadara granosa</name>
    <dbReference type="NCBI Taxonomy" id="220873"/>
    <lineage>
        <taxon>Eukaryota</taxon>
        <taxon>Metazoa</taxon>
        <taxon>Spiralia</taxon>
        <taxon>Lophotrochozoa</taxon>
        <taxon>Mollusca</taxon>
        <taxon>Bivalvia</taxon>
        <taxon>Autobranchia</taxon>
        <taxon>Pteriomorphia</taxon>
        <taxon>Arcoida</taxon>
        <taxon>Arcoidea</taxon>
        <taxon>Arcidae</taxon>
        <taxon>Tegillarca</taxon>
    </lineage>
</organism>
<evidence type="ECO:0000313" key="2">
    <source>
        <dbReference type="EMBL" id="KAJ8298188.1"/>
    </source>
</evidence>
<feature type="transmembrane region" description="Helical" evidence="1">
    <location>
        <begin position="107"/>
        <end position="128"/>
    </location>
</feature>
<reference evidence="2 3" key="1">
    <citation type="submission" date="2022-12" db="EMBL/GenBank/DDBJ databases">
        <title>Chromosome-level genome of Tegillarca granosa.</title>
        <authorList>
            <person name="Kim J."/>
        </authorList>
    </citation>
    <scope>NUCLEOTIDE SEQUENCE [LARGE SCALE GENOMIC DNA]</scope>
    <source>
        <strain evidence="2">Teg-2019</strain>
        <tissue evidence="2">Adductor muscle</tissue>
    </source>
</reference>
<protein>
    <submittedName>
        <fullName evidence="2">Uncharacterized protein</fullName>
    </submittedName>
</protein>
<gene>
    <name evidence="2" type="ORF">KUTeg_024719</name>
</gene>
<name>A0ABQ9DY78_TEGGR</name>
<keyword evidence="3" id="KW-1185">Reference proteome</keyword>
<dbReference type="EMBL" id="JARBDR010000923">
    <property type="protein sequence ID" value="KAJ8298188.1"/>
    <property type="molecule type" value="Genomic_DNA"/>
</dbReference>
<keyword evidence="1" id="KW-1133">Transmembrane helix</keyword>
<proteinExistence type="predicted"/>
<sequence length="148" mass="17772">MKVKDLEASEKITISRRFKDRVIRPILKIVRNLKKNEKWDLTERHFRRDEFLGRINEIVYFLPFSRSELAKLVTKELNFWAKQLVKLRPDCSCFNVMFSTHATKADMYVLLIGQLIVEQIPFLILYLLCIIIEQFGEPLYYADYLDYM</sequence>